<gene>
    <name evidence="1" type="ORF">LEP1GSC081_1327</name>
</gene>
<protein>
    <submittedName>
        <fullName evidence="1">Uncharacterized protein</fullName>
    </submittedName>
</protein>
<sequence>MKVLSIEFSHGPVSIYAHSIESEIVTIHVKEFLSTFHHFRNITHELSPGIGRVTICSTDSSVAPFEFSDKIGTLHLHFSNGHNSIDQDVIISSLQNPEKKIAIVRLLNTIRNVIRLSEPEFVSA</sequence>
<dbReference type="EMBL" id="AHMY02000026">
    <property type="protein sequence ID" value="EKO16385.1"/>
    <property type="molecule type" value="Genomic_DNA"/>
</dbReference>
<accession>A0A0E2B5E5</accession>
<dbReference type="Proteomes" id="UP000006253">
    <property type="component" value="Unassembled WGS sequence"/>
</dbReference>
<organism evidence="1 2">
    <name type="scientific">Leptospira kirschneri str. H1</name>
    <dbReference type="NCBI Taxonomy" id="1049966"/>
    <lineage>
        <taxon>Bacteria</taxon>
        <taxon>Pseudomonadati</taxon>
        <taxon>Spirochaetota</taxon>
        <taxon>Spirochaetia</taxon>
        <taxon>Leptospirales</taxon>
        <taxon>Leptospiraceae</taxon>
        <taxon>Leptospira</taxon>
    </lineage>
</organism>
<evidence type="ECO:0000313" key="1">
    <source>
        <dbReference type="EMBL" id="EKO16385.1"/>
    </source>
</evidence>
<dbReference type="RefSeq" id="WP_004764973.1">
    <property type="nucleotide sequence ID" value="NZ_AHMY02000026.1"/>
</dbReference>
<evidence type="ECO:0000313" key="2">
    <source>
        <dbReference type="Proteomes" id="UP000006253"/>
    </source>
</evidence>
<proteinExistence type="predicted"/>
<dbReference type="AlphaFoldDB" id="A0A0E2B5E5"/>
<reference evidence="1 2" key="1">
    <citation type="submission" date="2012-10" db="EMBL/GenBank/DDBJ databases">
        <authorList>
            <person name="Harkins D.M."/>
            <person name="Durkin A.S."/>
            <person name="Brinkac L.M."/>
            <person name="Selengut J.D."/>
            <person name="Sanka R."/>
            <person name="DePew J."/>
            <person name="Purushe J."/>
            <person name="Peacock S.J."/>
            <person name="Thaipadungpanit J."/>
            <person name="Wuthiekanun V.W."/>
            <person name="Day N.P."/>
            <person name="Vinetz J.M."/>
            <person name="Sutton G.G."/>
            <person name="Nelson W.C."/>
            <person name="Fouts D.E."/>
        </authorList>
    </citation>
    <scope>NUCLEOTIDE SEQUENCE [LARGE SCALE GENOMIC DNA]</scope>
    <source>
        <strain evidence="1 2">H1</strain>
    </source>
</reference>
<name>A0A0E2B5E5_9LEPT</name>
<comment type="caution">
    <text evidence="1">The sequence shown here is derived from an EMBL/GenBank/DDBJ whole genome shotgun (WGS) entry which is preliminary data.</text>
</comment>